<organism evidence="1 2">
    <name type="scientific">Candidatus Phocaeicola faecigallinarum</name>
    <dbReference type="NCBI Taxonomy" id="2838732"/>
    <lineage>
        <taxon>Bacteria</taxon>
        <taxon>Pseudomonadati</taxon>
        <taxon>Bacteroidota</taxon>
        <taxon>Bacteroidia</taxon>
        <taxon>Bacteroidales</taxon>
        <taxon>Bacteroidaceae</taxon>
        <taxon>Phocaeicola</taxon>
    </lineage>
</organism>
<evidence type="ECO:0000313" key="2">
    <source>
        <dbReference type="Proteomes" id="UP000783796"/>
    </source>
</evidence>
<proteinExistence type="predicted"/>
<dbReference type="Proteomes" id="UP000783796">
    <property type="component" value="Unassembled WGS sequence"/>
</dbReference>
<sequence length="53" mass="5896">MKQKSEKIEIKETYVAPLCECIEISSEGILCASGIQSDGGRFGSDDDYFMGEW</sequence>
<dbReference type="AlphaFoldDB" id="A0A948TCZ8"/>
<evidence type="ECO:0000313" key="1">
    <source>
        <dbReference type="EMBL" id="MBU3838731.1"/>
    </source>
</evidence>
<reference evidence="1" key="1">
    <citation type="journal article" date="2021" name="PeerJ">
        <title>Extensive microbial diversity within the chicken gut microbiome revealed by metagenomics and culture.</title>
        <authorList>
            <person name="Gilroy R."/>
            <person name="Ravi A."/>
            <person name="Getino M."/>
            <person name="Pursley I."/>
            <person name="Horton D.L."/>
            <person name="Alikhan N.F."/>
            <person name="Baker D."/>
            <person name="Gharbi K."/>
            <person name="Hall N."/>
            <person name="Watson M."/>
            <person name="Adriaenssens E.M."/>
            <person name="Foster-Nyarko E."/>
            <person name="Jarju S."/>
            <person name="Secka A."/>
            <person name="Antonio M."/>
            <person name="Oren A."/>
            <person name="Chaudhuri R.R."/>
            <person name="La Ragione R."/>
            <person name="Hildebrand F."/>
            <person name="Pallen M.J."/>
        </authorList>
    </citation>
    <scope>NUCLEOTIDE SEQUENCE</scope>
    <source>
        <strain evidence="1">G4-2901</strain>
    </source>
</reference>
<accession>A0A948TCZ8</accession>
<protein>
    <submittedName>
        <fullName evidence="1">Uncharacterized protein</fullName>
    </submittedName>
</protein>
<reference evidence="1" key="2">
    <citation type="submission" date="2021-04" db="EMBL/GenBank/DDBJ databases">
        <authorList>
            <person name="Gilroy R."/>
        </authorList>
    </citation>
    <scope>NUCLEOTIDE SEQUENCE</scope>
    <source>
        <strain evidence="1">G4-2901</strain>
    </source>
</reference>
<comment type="caution">
    <text evidence="1">The sequence shown here is derived from an EMBL/GenBank/DDBJ whole genome shotgun (WGS) entry which is preliminary data.</text>
</comment>
<name>A0A948TCZ8_9BACT</name>
<dbReference type="EMBL" id="JAHLFW010000088">
    <property type="protein sequence ID" value="MBU3838731.1"/>
    <property type="molecule type" value="Genomic_DNA"/>
</dbReference>
<gene>
    <name evidence="1" type="ORF">H9777_10565</name>
</gene>